<protein>
    <recommendedName>
        <fullName evidence="3">HEPN domain-containing protein</fullName>
    </recommendedName>
</protein>
<proteinExistence type="predicted"/>
<evidence type="ECO:0000313" key="1">
    <source>
        <dbReference type="EMBL" id="PZQ88842.1"/>
    </source>
</evidence>
<comment type="caution">
    <text evidence="1">The sequence shown here is derived from an EMBL/GenBank/DDBJ whole genome shotgun (WGS) entry which is preliminary data.</text>
</comment>
<dbReference type="RefSeq" id="WP_279690953.1">
    <property type="nucleotide sequence ID" value="NZ_JAOCKH010000018.1"/>
</dbReference>
<gene>
    <name evidence="1" type="ORF">DI542_10030</name>
</gene>
<name>A0A2W5RJ13_ACIJO</name>
<organism evidence="1 2">
    <name type="scientific">Acinetobacter johnsonii</name>
    <dbReference type="NCBI Taxonomy" id="40214"/>
    <lineage>
        <taxon>Bacteria</taxon>
        <taxon>Pseudomonadati</taxon>
        <taxon>Pseudomonadota</taxon>
        <taxon>Gammaproteobacteria</taxon>
        <taxon>Moraxellales</taxon>
        <taxon>Moraxellaceae</taxon>
        <taxon>Acinetobacter</taxon>
    </lineage>
</organism>
<accession>A0A2W5RJ13</accession>
<dbReference type="Gene3D" id="1.20.120.330">
    <property type="entry name" value="Nucleotidyltransferases domain 2"/>
    <property type="match status" value="1"/>
</dbReference>
<dbReference type="AlphaFoldDB" id="A0A2W5RJ13"/>
<reference evidence="1 2" key="1">
    <citation type="submission" date="2017-11" db="EMBL/GenBank/DDBJ databases">
        <title>Infants hospitalized years apart are colonized by the same room-sourced microbial strains.</title>
        <authorList>
            <person name="Brooks B."/>
            <person name="Olm M.R."/>
            <person name="Firek B.A."/>
            <person name="Baker R."/>
            <person name="Thomas B.C."/>
            <person name="Morowitz M.J."/>
            <person name="Banfield J.F."/>
        </authorList>
    </citation>
    <scope>NUCLEOTIDE SEQUENCE [LARGE SCALE GENOMIC DNA]</scope>
    <source>
        <strain evidence="1">S2_003_000_R3_20</strain>
    </source>
</reference>
<evidence type="ECO:0000313" key="2">
    <source>
        <dbReference type="Proteomes" id="UP000249282"/>
    </source>
</evidence>
<sequence>MSAQDVLTYCREMLSKPSSIEHMQSRNIVSRAYYFTYYECINHVEKRLGWDETTTKGGVHTRALSRLLDKTYADIQKQEDAALIYNRINNLKKLRVRADYKLDSNISRTTAEYCVAEAEKISFDLASL</sequence>
<evidence type="ECO:0008006" key="3">
    <source>
        <dbReference type="Google" id="ProtNLM"/>
    </source>
</evidence>
<dbReference type="Proteomes" id="UP000249282">
    <property type="component" value="Unassembled WGS sequence"/>
</dbReference>
<dbReference type="EMBL" id="QFQJ01000051">
    <property type="protein sequence ID" value="PZQ88842.1"/>
    <property type="molecule type" value="Genomic_DNA"/>
</dbReference>